<sequence>MTKQNQHSDDALEQHFAKRKRQHTAPAAIKRHVLAKQQDNQSIRYIFRRIGYVAVAASTLLLMSLLLIQRPDQVSTEINYQVVQLHTLDNDTKSLSDSINSRYAKHYNDYLAQQKTYAAHHKTKAVLQLVDEGWQLKNCENEVLQLSNELISALSNIQQIDSQIISGDEVEIAFDQTGIILGITRSGNHLRC</sequence>
<dbReference type="STRING" id="493475.GARC_4585"/>
<accession>K6YTN2</accession>
<proteinExistence type="predicted"/>
<keyword evidence="1" id="KW-0812">Transmembrane</keyword>
<reference evidence="2 3" key="1">
    <citation type="journal article" date="2017" name="Antonie Van Leeuwenhoek">
        <title>Rhizobium rhizosphaerae sp. nov., a novel species isolated from rice rhizosphere.</title>
        <authorList>
            <person name="Zhao J.J."/>
            <person name="Zhang J."/>
            <person name="Zhang R.J."/>
            <person name="Zhang C.W."/>
            <person name="Yin H.Q."/>
            <person name="Zhang X.X."/>
        </authorList>
    </citation>
    <scope>NUCLEOTIDE SEQUENCE [LARGE SCALE GENOMIC DNA]</scope>
    <source>
        <strain evidence="2 3">BSs20135</strain>
    </source>
</reference>
<dbReference type="Proteomes" id="UP000006327">
    <property type="component" value="Unassembled WGS sequence"/>
</dbReference>
<keyword evidence="1" id="KW-0472">Membrane</keyword>
<evidence type="ECO:0000313" key="3">
    <source>
        <dbReference type="Proteomes" id="UP000006327"/>
    </source>
</evidence>
<dbReference type="RefSeq" id="WP_007624589.1">
    <property type="nucleotide sequence ID" value="NZ_BAEO01000062.1"/>
</dbReference>
<dbReference type="EMBL" id="BAEO01000062">
    <property type="protein sequence ID" value="GAC21527.1"/>
    <property type="molecule type" value="Genomic_DNA"/>
</dbReference>
<evidence type="ECO:0000313" key="2">
    <source>
        <dbReference type="EMBL" id="GAC21527.1"/>
    </source>
</evidence>
<evidence type="ECO:0000256" key="1">
    <source>
        <dbReference type="SAM" id="Phobius"/>
    </source>
</evidence>
<dbReference type="AlphaFoldDB" id="K6YTN2"/>
<keyword evidence="3" id="KW-1185">Reference proteome</keyword>
<organism evidence="2 3">
    <name type="scientific">Paraglaciecola arctica BSs20135</name>
    <dbReference type="NCBI Taxonomy" id="493475"/>
    <lineage>
        <taxon>Bacteria</taxon>
        <taxon>Pseudomonadati</taxon>
        <taxon>Pseudomonadota</taxon>
        <taxon>Gammaproteobacteria</taxon>
        <taxon>Alteromonadales</taxon>
        <taxon>Alteromonadaceae</taxon>
        <taxon>Paraglaciecola</taxon>
    </lineage>
</organism>
<comment type="caution">
    <text evidence="2">The sequence shown here is derived from an EMBL/GenBank/DDBJ whole genome shotgun (WGS) entry which is preliminary data.</text>
</comment>
<feature type="transmembrane region" description="Helical" evidence="1">
    <location>
        <begin position="50"/>
        <end position="68"/>
    </location>
</feature>
<gene>
    <name evidence="2" type="ORF">GARC_4585</name>
</gene>
<protein>
    <submittedName>
        <fullName evidence="2">Uncharacterized protein</fullName>
    </submittedName>
</protein>
<name>K6YTN2_9ALTE</name>
<dbReference type="eggNOG" id="ENOG50349MF">
    <property type="taxonomic scope" value="Bacteria"/>
</dbReference>
<keyword evidence="1" id="KW-1133">Transmembrane helix</keyword>
<dbReference type="OrthoDB" id="6330333at2"/>